<organism evidence="1">
    <name type="scientific">Manihot esculenta</name>
    <name type="common">Cassava</name>
    <name type="synonym">Jatropha manihot</name>
    <dbReference type="NCBI Taxonomy" id="3983"/>
    <lineage>
        <taxon>Eukaryota</taxon>
        <taxon>Viridiplantae</taxon>
        <taxon>Streptophyta</taxon>
        <taxon>Embryophyta</taxon>
        <taxon>Tracheophyta</taxon>
        <taxon>Spermatophyta</taxon>
        <taxon>Magnoliopsida</taxon>
        <taxon>eudicotyledons</taxon>
        <taxon>Gunneridae</taxon>
        <taxon>Pentapetalae</taxon>
        <taxon>rosids</taxon>
        <taxon>fabids</taxon>
        <taxon>Malpighiales</taxon>
        <taxon>Euphorbiaceae</taxon>
        <taxon>Crotonoideae</taxon>
        <taxon>Manihoteae</taxon>
        <taxon>Manihot</taxon>
    </lineage>
</organism>
<reference evidence="1" key="1">
    <citation type="submission" date="2016-02" db="EMBL/GenBank/DDBJ databases">
        <title>WGS assembly of Manihot esculenta.</title>
        <authorList>
            <person name="Bredeson J.V."/>
            <person name="Prochnik S.E."/>
            <person name="Lyons J.B."/>
            <person name="Schmutz J."/>
            <person name="Grimwood J."/>
            <person name="Vrebalov J."/>
            <person name="Bart R.S."/>
            <person name="Amuge T."/>
            <person name="Ferguson M.E."/>
            <person name="Green R."/>
            <person name="Putnam N."/>
            <person name="Stites J."/>
            <person name="Rounsley S."/>
            <person name="Rokhsar D.S."/>
        </authorList>
    </citation>
    <scope>NUCLEOTIDE SEQUENCE [LARGE SCALE GENOMIC DNA]</scope>
    <source>
        <tissue evidence="1">Leaf</tissue>
    </source>
</reference>
<sequence>MSPWIPTMINSGSISIIDTTIFIKINSPTLEIENNILSNPKEYN</sequence>
<dbReference type="EMBL" id="CM004387">
    <property type="protein sequence ID" value="OAY61330.1"/>
    <property type="molecule type" value="Genomic_DNA"/>
</dbReference>
<gene>
    <name evidence="1" type="ORF">MANES_01G181100</name>
</gene>
<accession>A0A2C9WN97</accession>
<protein>
    <submittedName>
        <fullName evidence="1">Uncharacterized protein</fullName>
    </submittedName>
</protein>
<name>A0A2C9WN97_MANES</name>
<dbReference type="AlphaFoldDB" id="A0A2C9WN97"/>
<evidence type="ECO:0000313" key="1">
    <source>
        <dbReference type="EMBL" id="OAY61330.1"/>
    </source>
</evidence>
<proteinExistence type="predicted"/>